<dbReference type="AlphaFoldDB" id="A0A6H1U4A2"/>
<organism evidence="2 3">
    <name type="scientific">Oxynema aestuarii AP17</name>
    <dbReference type="NCBI Taxonomy" id="2064643"/>
    <lineage>
        <taxon>Bacteria</taxon>
        <taxon>Bacillati</taxon>
        <taxon>Cyanobacteriota</taxon>
        <taxon>Cyanophyceae</taxon>
        <taxon>Oscillatoriophycideae</taxon>
        <taxon>Oscillatoriales</taxon>
        <taxon>Oscillatoriaceae</taxon>
        <taxon>Oxynema</taxon>
        <taxon>Oxynema aestuarii</taxon>
    </lineage>
</organism>
<dbReference type="InterPro" id="IPR029063">
    <property type="entry name" value="SAM-dependent_MTases_sf"/>
</dbReference>
<dbReference type="Pfam" id="PF00534">
    <property type="entry name" value="Glycos_transf_1"/>
    <property type="match status" value="1"/>
</dbReference>
<dbReference type="Proteomes" id="UP000500857">
    <property type="component" value="Chromosome"/>
</dbReference>
<keyword evidence="3" id="KW-1185">Reference proteome</keyword>
<dbReference type="PANTHER" id="PTHR12526">
    <property type="entry name" value="GLYCOSYLTRANSFERASE"/>
    <property type="match status" value="1"/>
</dbReference>
<gene>
    <name evidence="2" type="ORF">HCG48_25115</name>
</gene>
<dbReference type="CDD" id="cd03801">
    <property type="entry name" value="GT4_PimA-like"/>
    <property type="match status" value="1"/>
</dbReference>
<dbReference type="EMBL" id="CP051167">
    <property type="protein sequence ID" value="QIZ73475.1"/>
    <property type="molecule type" value="Genomic_DNA"/>
</dbReference>
<dbReference type="SUPFAM" id="SSF53756">
    <property type="entry name" value="UDP-Glycosyltransferase/glycogen phosphorylase"/>
    <property type="match status" value="1"/>
</dbReference>
<dbReference type="KEGG" id="oxy:HCG48_25115"/>
<protein>
    <submittedName>
        <fullName evidence="2">Glycosyltransferase family 4 protein</fullName>
    </submittedName>
</protein>
<keyword evidence="2" id="KW-0808">Transferase</keyword>
<evidence type="ECO:0000313" key="3">
    <source>
        <dbReference type="Proteomes" id="UP000500857"/>
    </source>
</evidence>
<evidence type="ECO:0000259" key="1">
    <source>
        <dbReference type="Pfam" id="PF00534"/>
    </source>
</evidence>
<proteinExistence type="predicted"/>
<dbReference type="InterPro" id="IPR001296">
    <property type="entry name" value="Glyco_trans_1"/>
</dbReference>
<sequence length="794" mass="90582">MNQQRLLAKTNILAKDWEKEFTVRFQATCDAKLSPAPENVAILVTSEYEGIFKNGGIGTYYKTLSEKLASQGRYVILILCKTEKEFQGESTVAPVRHIFATHEAEKFLQLQPIHQGILSGFQQWEWVESESYRILFFVQAIAHHFSQSPIYVEFPDLCGLGYRTIQAKRAGLLGKNCVTAVTMHSSQEWLNEANEKYSLYPAWDWYQKVYGYEQYSFENADLAFFLSWFMAEKVKSYGWNMTHAIHLPYCFTLVPPLDKKRPMLDRVGLNIKRQQIPIVFFGRLEERKGLLTFLEAIEHITKHFADEDISQQLYLLFLGKTVTLHAPETEQQDSQQYIEQQLNNKFNDINYTIISDLFSQEAIALVQELAPAIVCLTSPQENFPNSALEMGQLPVSLVVSDTGGFRETLKLIGRSPLYSAGLPLSKGDGRGINKGGIESDKVRWFEPGNSQSLAAEIANAIEAYPEIPAVPQREFLAQVNQSLLNHRLEYIKQAFTQVSVSKQQLSSPESYSRLLGMTSDQEQIFLQDYGQNIYSGQGEIIDLGCWLGSATISLAKGLEKNRRVALKYKRIHAYDLFTWHPYMEQTVKGTSLEGKYKPGDSFLDEFTRRISPWSPSIAVYPGNVMEIGWNGGAIEYLFVDAMKSWELTKSIIKNFYFDLIPGVSLVHYNDFADYATAWIHLLIYKLRPYFKHHCNLYQAAVFQYVNPLPKETLSLDLDPPFSIFSTEDVHQAFAYSLQICHEKLRPNIAAAKVMAFIYLGDLDQAKQELIQAREMFGNVGEIPLAAEEISRRTM</sequence>
<name>A0A6H1U4A2_9CYAN</name>
<dbReference type="Gene3D" id="3.40.50.2000">
    <property type="entry name" value="Glycogen Phosphorylase B"/>
    <property type="match status" value="2"/>
</dbReference>
<dbReference type="PANTHER" id="PTHR12526:SF638">
    <property type="entry name" value="SPORE COAT PROTEIN SA"/>
    <property type="match status" value="1"/>
</dbReference>
<accession>A0A6H1U4A2</accession>
<dbReference type="GO" id="GO:0016757">
    <property type="term" value="F:glycosyltransferase activity"/>
    <property type="evidence" value="ECO:0007669"/>
    <property type="project" value="InterPro"/>
</dbReference>
<evidence type="ECO:0000313" key="2">
    <source>
        <dbReference type="EMBL" id="QIZ73475.1"/>
    </source>
</evidence>
<reference evidence="2 3" key="1">
    <citation type="submission" date="2020-04" db="EMBL/GenBank/DDBJ databases">
        <authorList>
            <person name="Basu S."/>
            <person name="Maruthanayagam V."/>
            <person name="Chakraborty S."/>
            <person name="Pramanik A."/>
            <person name="Mukherjee J."/>
            <person name="Brink B."/>
        </authorList>
    </citation>
    <scope>NUCLEOTIDE SEQUENCE [LARGE SCALE GENOMIC DNA]</scope>
    <source>
        <strain evidence="2 3">AP17</strain>
    </source>
</reference>
<dbReference type="Gene3D" id="3.40.50.150">
    <property type="entry name" value="Vaccinia Virus protein VP39"/>
    <property type="match status" value="1"/>
</dbReference>
<feature type="domain" description="Glycosyl transferase family 1" evidence="1">
    <location>
        <begin position="269"/>
        <end position="410"/>
    </location>
</feature>